<keyword evidence="5 8" id="KW-0249">Electron transport</keyword>
<dbReference type="AlphaFoldDB" id="A0A6N7XIF4"/>
<proteinExistence type="inferred from homology"/>
<organism evidence="9 10">
    <name type="scientific">Mogibacterium kristiansenii</name>
    <dbReference type="NCBI Taxonomy" id="2606708"/>
    <lineage>
        <taxon>Bacteria</taxon>
        <taxon>Bacillati</taxon>
        <taxon>Bacillota</taxon>
        <taxon>Clostridia</taxon>
        <taxon>Peptostreptococcales</taxon>
        <taxon>Anaerovoracaceae</taxon>
        <taxon>Mogibacterium</taxon>
    </lineage>
</organism>
<feature type="transmembrane region" description="Helical" evidence="8">
    <location>
        <begin position="43"/>
        <end position="61"/>
    </location>
</feature>
<feature type="transmembrane region" description="Helical" evidence="8">
    <location>
        <begin position="20"/>
        <end position="37"/>
    </location>
</feature>
<keyword evidence="8" id="KW-1003">Cell membrane</keyword>
<keyword evidence="2 8" id="KW-0813">Transport</keyword>
<dbReference type="InterPro" id="IPR003667">
    <property type="entry name" value="NqrDE/RnfAE"/>
</dbReference>
<dbReference type="RefSeq" id="WP_154554558.1">
    <property type="nucleotide sequence ID" value="NZ_VUNA01000011.1"/>
</dbReference>
<evidence type="ECO:0000313" key="9">
    <source>
        <dbReference type="EMBL" id="MST70998.1"/>
    </source>
</evidence>
<dbReference type="NCBIfam" id="NF009070">
    <property type="entry name" value="PRK12405.1"/>
    <property type="match status" value="1"/>
</dbReference>
<evidence type="ECO:0000256" key="8">
    <source>
        <dbReference type="HAMAP-Rule" id="MF_00478"/>
    </source>
</evidence>
<protein>
    <recommendedName>
        <fullName evidence="8">Ion-translocating oxidoreductase complex subunit E</fullName>
        <ecNumber evidence="8">7.-.-.-</ecNumber>
    </recommendedName>
    <alternativeName>
        <fullName evidence="8">Rnf electron transport complex subunit E</fullName>
    </alternativeName>
</protein>
<feature type="transmembrane region" description="Helical" evidence="8">
    <location>
        <begin position="73"/>
        <end position="93"/>
    </location>
</feature>
<dbReference type="PANTHER" id="PTHR30586:SF0">
    <property type="entry name" value="ION-TRANSLOCATING OXIDOREDUCTASE COMPLEX SUBUNIT E"/>
    <property type="match status" value="1"/>
</dbReference>
<keyword evidence="4 8" id="KW-1278">Translocase</keyword>
<evidence type="ECO:0000256" key="7">
    <source>
        <dbReference type="ARBA" id="ARBA00023136"/>
    </source>
</evidence>
<dbReference type="GO" id="GO:0005886">
    <property type="term" value="C:plasma membrane"/>
    <property type="evidence" value="ECO:0007669"/>
    <property type="project" value="UniProtKB-SubCell"/>
</dbReference>
<reference evidence="9 10" key="1">
    <citation type="submission" date="2019-08" db="EMBL/GenBank/DDBJ databases">
        <title>In-depth cultivation of the pig gut microbiome towards novel bacterial diversity and tailored functional studies.</title>
        <authorList>
            <person name="Wylensek D."/>
            <person name="Hitch T.C.A."/>
            <person name="Clavel T."/>
        </authorList>
    </citation>
    <scope>NUCLEOTIDE SEQUENCE [LARGE SCALE GENOMIC DNA]</scope>
    <source>
        <strain evidence="9 10">WCA-MUC-591-APC-4B</strain>
    </source>
</reference>
<comment type="caution">
    <text evidence="9">The sequence shown here is derived from an EMBL/GenBank/DDBJ whole genome shotgun (WGS) entry which is preliminary data.</text>
</comment>
<dbReference type="PANTHER" id="PTHR30586">
    <property type="entry name" value="ELECTRON TRANSPORT COMPLEX PROTEIN RNFE"/>
    <property type="match status" value="1"/>
</dbReference>
<dbReference type="PIRSF" id="PIRSF006102">
    <property type="entry name" value="NQR_DE"/>
    <property type="match status" value="1"/>
</dbReference>
<evidence type="ECO:0000256" key="6">
    <source>
        <dbReference type="ARBA" id="ARBA00022989"/>
    </source>
</evidence>
<evidence type="ECO:0000256" key="1">
    <source>
        <dbReference type="ARBA" id="ARBA00004127"/>
    </source>
</evidence>
<evidence type="ECO:0000313" key="10">
    <source>
        <dbReference type="Proteomes" id="UP000469424"/>
    </source>
</evidence>
<sequence length="238" mass="24931">MAKKSKLSILTNGIIKENPVLVLLIGTCPTLATSSSLSNGLGMGLSATAVLICSNIVISLLRKVIPDKVRIPCYIVVIAGFVTLVQFVLQAYVPSLYQSLGLFLPLIVVNCIILGRAEAFANKNNIIDSALDGVGMGLGFTLTLGLMGAIRELLGAGTLLGYTVFGSWFTPIGFFNLAPGGFFVYGFLIAMLNLATKGKALKKQSFSCGGCPMYNSCNLAEVKDEVAAAAPVQKGAEA</sequence>
<name>A0A6N7XIF4_9FIRM</name>
<dbReference type="GO" id="GO:0022900">
    <property type="term" value="P:electron transport chain"/>
    <property type="evidence" value="ECO:0007669"/>
    <property type="project" value="UniProtKB-UniRule"/>
</dbReference>
<feature type="transmembrane region" description="Helical" evidence="8">
    <location>
        <begin position="129"/>
        <end position="150"/>
    </location>
</feature>
<dbReference type="EMBL" id="VUNA01000011">
    <property type="protein sequence ID" value="MST70998.1"/>
    <property type="molecule type" value="Genomic_DNA"/>
</dbReference>
<keyword evidence="10" id="KW-1185">Reference proteome</keyword>
<gene>
    <name evidence="8" type="primary">rnfE</name>
    <name evidence="9" type="ORF">FYJ65_06580</name>
</gene>
<evidence type="ECO:0000256" key="3">
    <source>
        <dbReference type="ARBA" id="ARBA00022692"/>
    </source>
</evidence>
<evidence type="ECO:0000256" key="2">
    <source>
        <dbReference type="ARBA" id="ARBA00022448"/>
    </source>
</evidence>
<dbReference type="NCBIfam" id="TIGR01948">
    <property type="entry name" value="rnfE"/>
    <property type="match status" value="1"/>
</dbReference>
<dbReference type="GO" id="GO:0012505">
    <property type="term" value="C:endomembrane system"/>
    <property type="evidence" value="ECO:0007669"/>
    <property type="project" value="UniProtKB-SubCell"/>
</dbReference>
<dbReference type="Pfam" id="PF02508">
    <property type="entry name" value="Rnf-Nqr"/>
    <property type="match status" value="1"/>
</dbReference>
<evidence type="ECO:0000256" key="4">
    <source>
        <dbReference type="ARBA" id="ARBA00022967"/>
    </source>
</evidence>
<comment type="function">
    <text evidence="8">Part of a membrane-bound complex that couples electron transfer with translocation of ions across the membrane.</text>
</comment>
<comment type="similarity">
    <text evidence="8">Belongs to the NqrDE/RnfAE family.</text>
</comment>
<keyword evidence="3 8" id="KW-0812">Transmembrane</keyword>
<dbReference type="EC" id="7.-.-.-" evidence="8"/>
<keyword evidence="6 8" id="KW-1133">Transmembrane helix</keyword>
<keyword evidence="7 8" id="KW-0472">Membrane</keyword>
<comment type="subcellular location">
    <subcellularLocation>
        <location evidence="8">Cell membrane</location>
        <topology evidence="8">Multi-pass membrane protein</topology>
    </subcellularLocation>
    <subcellularLocation>
        <location evidence="1">Endomembrane system</location>
        <topology evidence="1">Multi-pass membrane protein</topology>
    </subcellularLocation>
</comment>
<evidence type="ECO:0000256" key="5">
    <source>
        <dbReference type="ARBA" id="ARBA00022982"/>
    </source>
</evidence>
<feature type="transmembrane region" description="Helical" evidence="8">
    <location>
        <begin position="99"/>
        <end position="117"/>
    </location>
</feature>
<comment type="subunit">
    <text evidence="8">The complex is composed of six subunits: RnfA, RnfB, RnfC, RnfD, RnfE and RnfG.</text>
</comment>
<accession>A0A6N7XIF4</accession>
<dbReference type="Proteomes" id="UP000469424">
    <property type="component" value="Unassembled WGS sequence"/>
</dbReference>
<feature type="transmembrane region" description="Helical" evidence="8">
    <location>
        <begin position="170"/>
        <end position="195"/>
    </location>
</feature>
<dbReference type="InterPro" id="IPR010968">
    <property type="entry name" value="RnfE"/>
</dbReference>
<dbReference type="HAMAP" id="MF_00478">
    <property type="entry name" value="RsxE_RnfE"/>
    <property type="match status" value="1"/>
</dbReference>